<gene>
    <name evidence="1" type="ORF">Dsin_009044</name>
</gene>
<protein>
    <submittedName>
        <fullName evidence="1">Uncharacterized protein</fullName>
    </submittedName>
</protein>
<comment type="caution">
    <text evidence="1">The sequence shown here is derived from an EMBL/GenBank/DDBJ whole genome shotgun (WGS) entry which is preliminary data.</text>
</comment>
<evidence type="ECO:0000313" key="2">
    <source>
        <dbReference type="Proteomes" id="UP001281410"/>
    </source>
</evidence>
<dbReference type="AlphaFoldDB" id="A0AAE0AR22"/>
<dbReference type="EMBL" id="JANJYJ010000003">
    <property type="protein sequence ID" value="KAK3222019.1"/>
    <property type="molecule type" value="Genomic_DNA"/>
</dbReference>
<proteinExistence type="predicted"/>
<keyword evidence="2" id="KW-1185">Reference proteome</keyword>
<reference evidence="1" key="1">
    <citation type="journal article" date="2023" name="Plant J.">
        <title>Genome sequences and population genomics provide insights into the demographic history, inbreeding, and mutation load of two 'living fossil' tree species of Dipteronia.</title>
        <authorList>
            <person name="Feng Y."/>
            <person name="Comes H.P."/>
            <person name="Chen J."/>
            <person name="Zhu S."/>
            <person name="Lu R."/>
            <person name="Zhang X."/>
            <person name="Li P."/>
            <person name="Qiu J."/>
            <person name="Olsen K.M."/>
            <person name="Qiu Y."/>
        </authorList>
    </citation>
    <scope>NUCLEOTIDE SEQUENCE</scope>
    <source>
        <strain evidence="1">NBL</strain>
    </source>
</reference>
<sequence>MQPTPPMCSFNVLVAALVKNIMINGRCNCKIKKVDPALNFHVEMISKEIRLIIVIWLTTLKTHWTSLQPKLCRRSRSINLKSAQVRYKSPFCLALLASLSPRSIKFNVKMASEIKEITTRLEDITTPNDNFNLMENSVGRSYKLDIEDDLKHFLMSLTFTVEKKIKRQYLNCYGRMRLLMSDDKVSVISIL</sequence>
<dbReference type="Proteomes" id="UP001281410">
    <property type="component" value="Unassembled WGS sequence"/>
</dbReference>
<organism evidence="1 2">
    <name type="scientific">Dipteronia sinensis</name>
    <dbReference type="NCBI Taxonomy" id="43782"/>
    <lineage>
        <taxon>Eukaryota</taxon>
        <taxon>Viridiplantae</taxon>
        <taxon>Streptophyta</taxon>
        <taxon>Embryophyta</taxon>
        <taxon>Tracheophyta</taxon>
        <taxon>Spermatophyta</taxon>
        <taxon>Magnoliopsida</taxon>
        <taxon>eudicotyledons</taxon>
        <taxon>Gunneridae</taxon>
        <taxon>Pentapetalae</taxon>
        <taxon>rosids</taxon>
        <taxon>malvids</taxon>
        <taxon>Sapindales</taxon>
        <taxon>Sapindaceae</taxon>
        <taxon>Hippocastanoideae</taxon>
        <taxon>Acereae</taxon>
        <taxon>Dipteronia</taxon>
    </lineage>
</organism>
<evidence type="ECO:0000313" key="1">
    <source>
        <dbReference type="EMBL" id="KAK3222019.1"/>
    </source>
</evidence>
<accession>A0AAE0AR22</accession>
<name>A0AAE0AR22_9ROSI</name>